<feature type="compositionally biased region" description="Basic and acidic residues" evidence="1">
    <location>
        <begin position="25"/>
        <end position="42"/>
    </location>
</feature>
<sequence>MNRSLNRENPDILIMMIAEEQIVKGGEEDKGDQYSEMREREGGGMGPLKPAEEMSGTAPPESLVEAVAFSEIGMLLGDISSANDCKVMSLGNSFSKMHRMAISGSAI</sequence>
<gene>
    <name evidence="2" type="ORF">F0562_006962</name>
</gene>
<feature type="region of interest" description="Disordered" evidence="1">
    <location>
        <begin position="25"/>
        <end position="60"/>
    </location>
</feature>
<name>A0A5J5A4U9_9ASTE</name>
<dbReference type="AlphaFoldDB" id="A0A5J5A4U9"/>
<keyword evidence="3" id="KW-1185">Reference proteome</keyword>
<dbReference type="OrthoDB" id="1731885at2759"/>
<organism evidence="2 3">
    <name type="scientific">Nyssa sinensis</name>
    <dbReference type="NCBI Taxonomy" id="561372"/>
    <lineage>
        <taxon>Eukaryota</taxon>
        <taxon>Viridiplantae</taxon>
        <taxon>Streptophyta</taxon>
        <taxon>Embryophyta</taxon>
        <taxon>Tracheophyta</taxon>
        <taxon>Spermatophyta</taxon>
        <taxon>Magnoliopsida</taxon>
        <taxon>eudicotyledons</taxon>
        <taxon>Gunneridae</taxon>
        <taxon>Pentapetalae</taxon>
        <taxon>asterids</taxon>
        <taxon>Cornales</taxon>
        <taxon>Nyssaceae</taxon>
        <taxon>Nyssa</taxon>
    </lineage>
</organism>
<evidence type="ECO:0000313" key="3">
    <source>
        <dbReference type="Proteomes" id="UP000325577"/>
    </source>
</evidence>
<protein>
    <submittedName>
        <fullName evidence="2">Uncharacterized protein</fullName>
    </submittedName>
</protein>
<dbReference type="Proteomes" id="UP000325577">
    <property type="component" value="Linkage Group LG3"/>
</dbReference>
<accession>A0A5J5A4U9</accession>
<dbReference type="EMBL" id="CM018046">
    <property type="protein sequence ID" value="KAA8525174.1"/>
    <property type="molecule type" value="Genomic_DNA"/>
</dbReference>
<evidence type="ECO:0000256" key="1">
    <source>
        <dbReference type="SAM" id="MobiDB-lite"/>
    </source>
</evidence>
<evidence type="ECO:0000313" key="2">
    <source>
        <dbReference type="EMBL" id="KAA8525174.1"/>
    </source>
</evidence>
<proteinExistence type="predicted"/>
<reference evidence="2 3" key="1">
    <citation type="submission" date="2019-09" db="EMBL/GenBank/DDBJ databases">
        <title>A chromosome-level genome assembly of the Chinese tupelo Nyssa sinensis.</title>
        <authorList>
            <person name="Yang X."/>
            <person name="Kang M."/>
            <person name="Yang Y."/>
            <person name="Xiong H."/>
            <person name="Wang M."/>
            <person name="Zhang Z."/>
            <person name="Wang Z."/>
            <person name="Wu H."/>
            <person name="Ma T."/>
            <person name="Liu J."/>
            <person name="Xi Z."/>
        </authorList>
    </citation>
    <scope>NUCLEOTIDE SEQUENCE [LARGE SCALE GENOMIC DNA]</scope>
    <source>
        <strain evidence="2">J267</strain>
        <tissue evidence="2">Leaf</tissue>
    </source>
</reference>